<evidence type="ECO:0000313" key="3">
    <source>
        <dbReference type="Proteomes" id="UP000326759"/>
    </source>
</evidence>
<reference evidence="2 3" key="1">
    <citation type="journal article" date="2019" name="PLoS Biol.">
        <title>Sex chromosomes control vertical transmission of feminizing Wolbachia symbionts in an isopod.</title>
        <authorList>
            <person name="Becking T."/>
            <person name="Chebbi M.A."/>
            <person name="Giraud I."/>
            <person name="Moumen B."/>
            <person name="Laverre T."/>
            <person name="Caubet Y."/>
            <person name="Peccoud J."/>
            <person name="Gilbert C."/>
            <person name="Cordaux R."/>
        </authorList>
    </citation>
    <scope>NUCLEOTIDE SEQUENCE [LARGE SCALE GENOMIC DNA]</scope>
    <source>
        <strain evidence="2">ANa2</strain>
        <tissue evidence="2">Whole body excluding digestive tract and cuticle</tissue>
    </source>
</reference>
<feature type="compositionally biased region" description="Basic and acidic residues" evidence="1">
    <location>
        <begin position="65"/>
        <end position="97"/>
    </location>
</feature>
<organism evidence="2 3">
    <name type="scientific">Armadillidium nasatum</name>
    <dbReference type="NCBI Taxonomy" id="96803"/>
    <lineage>
        <taxon>Eukaryota</taxon>
        <taxon>Metazoa</taxon>
        <taxon>Ecdysozoa</taxon>
        <taxon>Arthropoda</taxon>
        <taxon>Crustacea</taxon>
        <taxon>Multicrustacea</taxon>
        <taxon>Malacostraca</taxon>
        <taxon>Eumalacostraca</taxon>
        <taxon>Peracarida</taxon>
        <taxon>Isopoda</taxon>
        <taxon>Oniscidea</taxon>
        <taxon>Crinocheta</taxon>
        <taxon>Armadillidiidae</taxon>
        <taxon>Armadillidium</taxon>
    </lineage>
</organism>
<sequence length="195" mass="22573">MDDMIEGPDLAEDDFEDIEYADVKEEFVDPEEGIYNIKEDFEYRESMRTEFSSNFIKVEPMVNSNKKDEVPMENSKKKDGKELMRNSKKDEVTKETETPSQKLSNVENSRNSSTSSTRCQRQQAQKSSRSLLKARRPRLGYCGRYDAFGLYVAKKLENLPDRMSIFAQKMISDVLFEAEMGSLNRHSKVIGQRPL</sequence>
<accession>A0A5N5TFB2</accession>
<proteinExistence type="predicted"/>
<gene>
    <name evidence="2" type="ORF">Anas_12504</name>
</gene>
<evidence type="ECO:0000256" key="1">
    <source>
        <dbReference type="SAM" id="MobiDB-lite"/>
    </source>
</evidence>
<keyword evidence="3" id="KW-1185">Reference proteome</keyword>
<comment type="caution">
    <text evidence="2">The sequence shown here is derived from an EMBL/GenBank/DDBJ whole genome shotgun (WGS) entry which is preliminary data.</text>
</comment>
<dbReference type="EMBL" id="SEYY01001392">
    <property type="protein sequence ID" value="KAB7505323.1"/>
    <property type="molecule type" value="Genomic_DNA"/>
</dbReference>
<name>A0A5N5TFB2_9CRUS</name>
<dbReference type="Proteomes" id="UP000326759">
    <property type="component" value="Unassembled WGS sequence"/>
</dbReference>
<protein>
    <submittedName>
        <fullName evidence="2">Uncharacterized protein</fullName>
    </submittedName>
</protein>
<dbReference type="OrthoDB" id="6927140at2759"/>
<evidence type="ECO:0000313" key="2">
    <source>
        <dbReference type="EMBL" id="KAB7505323.1"/>
    </source>
</evidence>
<dbReference type="AlphaFoldDB" id="A0A5N5TFB2"/>
<feature type="compositionally biased region" description="Low complexity" evidence="1">
    <location>
        <begin position="108"/>
        <end position="118"/>
    </location>
</feature>
<feature type="region of interest" description="Disordered" evidence="1">
    <location>
        <begin position="58"/>
        <end position="132"/>
    </location>
</feature>
<feature type="compositionally biased region" description="Polar residues" evidence="1">
    <location>
        <begin position="98"/>
        <end position="107"/>
    </location>
</feature>
<feature type="compositionally biased region" description="Polar residues" evidence="1">
    <location>
        <begin position="119"/>
        <end position="130"/>
    </location>
</feature>